<keyword evidence="4 9" id="KW-0862">Zinc</keyword>
<sequence length="354" mass="38239">MSATDNLTAVLYKPNDIRLEQSPIPEPKEGEVLLQMSCVGICGSDIHYWVHGRCADFILKKPMIMGHEASGVVAKLGKNVTNLKVGDRVAIEPGVPCRLCSFCKEGKYNLCEGMIFCATPPVDGNLRRYYTHAADFCFKIPDHVTLEEAAFLEPLSVGVHACKRAGVTLGSVCLITGAGPIGLSTLVTAKAMGASKIIITDLVEHRLKVAKQCGADYTLLVKSEQNESEITKAIINLVGEKPNITLDCSGFESTIRLGLEATKNGGVLLIVGMGSPEVKVPLTGAASREIDIRGVFRYCNDYPLALAMVATGQVNVKQLITHHFNIEQTNEAFELAKSGKGNPIKIMIHCDKKK</sequence>
<dbReference type="GO" id="GO:0008270">
    <property type="term" value="F:zinc ion binding"/>
    <property type="evidence" value="ECO:0007669"/>
    <property type="project" value="InterPro"/>
</dbReference>
<proteinExistence type="inferred from homology"/>
<accession>A0A1B6DM11</accession>
<keyword evidence="5" id="KW-0560">Oxidoreductase</keyword>
<dbReference type="InterPro" id="IPR002328">
    <property type="entry name" value="ADH_Zn_CS"/>
</dbReference>
<feature type="domain" description="Enoyl reductase (ER)" evidence="10">
    <location>
        <begin position="13"/>
        <end position="348"/>
    </location>
</feature>
<evidence type="ECO:0000256" key="1">
    <source>
        <dbReference type="ARBA" id="ARBA00001947"/>
    </source>
</evidence>
<keyword evidence="3 9" id="KW-0479">Metal-binding</keyword>
<dbReference type="EMBL" id="GEDC01010583">
    <property type="protein sequence ID" value="JAS26715.1"/>
    <property type="molecule type" value="Transcribed_RNA"/>
</dbReference>
<dbReference type="InterPro" id="IPR020843">
    <property type="entry name" value="ER"/>
</dbReference>
<comment type="cofactor">
    <cofactor evidence="1 9">
        <name>Zn(2+)</name>
        <dbReference type="ChEBI" id="CHEBI:29105"/>
    </cofactor>
</comment>
<evidence type="ECO:0000256" key="4">
    <source>
        <dbReference type="ARBA" id="ARBA00022833"/>
    </source>
</evidence>
<dbReference type="InterPro" id="IPR013149">
    <property type="entry name" value="ADH-like_C"/>
</dbReference>
<gene>
    <name evidence="11" type="ORF">g.7585</name>
</gene>
<dbReference type="SUPFAM" id="SSF51735">
    <property type="entry name" value="NAD(P)-binding Rossmann-fold domains"/>
    <property type="match status" value="1"/>
</dbReference>
<comment type="similarity">
    <text evidence="2 9">Belongs to the zinc-containing alcohol dehydrogenase family.</text>
</comment>
<dbReference type="Pfam" id="PF08240">
    <property type="entry name" value="ADH_N"/>
    <property type="match status" value="1"/>
</dbReference>
<evidence type="ECO:0000256" key="3">
    <source>
        <dbReference type="ARBA" id="ARBA00022723"/>
    </source>
</evidence>
<dbReference type="PANTHER" id="PTHR43161:SF9">
    <property type="entry name" value="SORBITOL DEHYDROGENASE"/>
    <property type="match status" value="1"/>
</dbReference>
<evidence type="ECO:0000313" key="11">
    <source>
        <dbReference type="EMBL" id="JAS26715.1"/>
    </source>
</evidence>
<dbReference type="FunFam" id="3.40.50.720:FF:000068">
    <property type="entry name" value="Sorbitol dehydrogenase"/>
    <property type="match status" value="1"/>
</dbReference>
<dbReference type="SUPFAM" id="SSF50129">
    <property type="entry name" value="GroES-like"/>
    <property type="match status" value="1"/>
</dbReference>
<evidence type="ECO:0000259" key="10">
    <source>
        <dbReference type="SMART" id="SM00829"/>
    </source>
</evidence>
<organism evidence="11">
    <name type="scientific">Clastoptera arizonana</name>
    <name type="common">Arizona spittle bug</name>
    <dbReference type="NCBI Taxonomy" id="38151"/>
    <lineage>
        <taxon>Eukaryota</taxon>
        <taxon>Metazoa</taxon>
        <taxon>Ecdysozoa</taxon>
        <taxon>Arthropoda</taxon>
        <taxon>Hexapoda</taxon>
        <taxon>Insecta</taxon>
        <taxon>Pterygota</taxon>
        <taxon>Neoptera</taxon>
        <taxon>Paraneoptera</taxon>
        <taxon>Hemiptera</taxon>
        <taxon>Auchenorrhyncha</taxon>
        <taxon>Cercopoidea</taxon>
        <taxon>Clastopteridae</taxon>
        <taxon>Clastoptera</taxon>
    </lineage>
</organism>
<dbReference type="InterPro" id="IPR045306">
    <property type="entry name" value="SDH-like"/>
</dbReference>
<dbReference type="InterPro" id="IPR013154">
    <property type="entry name" value="ADH-like_N"/>
</dbReference>
<dbReference type="AlphaFoldDB" id="A0A1B6DM11"/>
<dbReference type="PANTHER" id="PTHR43161">
    <property type="entry name" value="SORBITOL DEHYDROGENASE"/>
    <property type="match status" value="1"/>
</dbReference>
<evidence type="ECO:0000256" key="7">
    <source>
        <dbReference type="ARBA" id="ARBA00026132"/>
    </source>
</evidence>
<name>A0A1B6DM11_9HEMI</name>
<dbReference type="Pfam" id="PF00107">
    <property type="entry name" value="ADH_zinc_N"/>
    <property type="match status" value="1"/>
</dbReference>
<dbReference type="SMART" id="SM00829">
    <property type="entry name" value="PKS_ER"/>
    <property type="match status" value="1"/>
</dbReference>
<evidence type="ECO:0000256" key="2">
    <source>
        <dbReference type="ARBA" id="ARBA00008072"/>
    </source>
</evidence>
<evidence type="ECO:0000256" key="5">
    <source>
        <dbReference type="ARBA" id="ARBA00023002"/>
    </source>
</evidence>
<dbReference type="Gene3D" id="3.40.50.720">
    <property type="entry name" value="NAD(P)-binding Rossmann-like Domain"/>
    <property type="match status" value="1"/>
</dbReference>
<dbReference type="PROSITE" id="PS00059">
    <property type="entry name" value="ADH_ZINC"/>
    <property type="match status" value="1"/>
</dbReference>
<evidence type="ECO:0000256" key="6">
    <source>
        <dbReference type="ARBA" id="ARBA00023027"/>
    </source>
</evidence>
<dbReference type="CDD" id="cd05285">
    <property type="entry name" value="sorbitol_DH"/>
    <property type="match status" value="1"/>
</dbReference>
<protein>
    <recommendedName>
        <fullName evidence="7">Sorbitol dehydrogenase</fullName>
    </recommendedName>
    <alternativeName>
        <fullName evidence="8">Polyol dehydrogenase</fullName>
    </alternativeName>
</protein>
<keyword evidence="6" id="KW-0520">NAD</keyword>
<evidence type="ECO:0000256" key="8">
    <source>
        <dbReference type="ARBA" id="ARBA00032485"/>
    </source>
</evidence>
<dbReference type="InterPro" id="IPR011032">
    <property type="entry name" value="GroES-like_sf"/>
</dbReference>
<dbReference type="InterPro" id="IPR036291">
    <property type="entry name" value="NAD(P)-bd_dom_sf"/>
</dbReference>
<reference evidence="11" key="1">
    <citation type="submission" date="2015-12" db="EMBL/GenBank/DDBJ databases">
        <title>De novo transcriptome assembly of four potential Pierce s Disease insect vectors from Arizona vineyards.</title>
        <authorList>
            <person name="Tassone E.E."/>
        </authorList>
    </citation>
    <scope>NUCLEOTIDE SEQUENCE</scope>
</reference>
<dbReference type="GO" id="GO:0006062">
    <property type="term" value="P:sorbitol catabolic process"/>
    <property type="evidence" value="ECO:0007669"/>
    <property type="project" value="TreeGrafter"/>
</dbReference>
<dbReference type="Gene3D" id="3.90.180.10">
    <property type="entry name" value="Medium-chain alcohol dehydrogenases, catalytic domain"/>
    <property type="match status" value="1"/>
</dbReference>
<dbReference type="GO" id="GO:0003939">
    <property type="term" value="F:L-iditol 2-dehydrogenase (NAD+) activity"/>
    <property type="evidence" value="ECO:0007669"/>
    <property type="project" value="TreeGrafter"/>
</dbReference>
<evidence type="ECO:0000256" key="9">
    <source>
        <dbReference type="RuleBase" id="RU361277"/>
    </source>
</evidence>